<reference evidence="3 4" key="1">
    <citation type="submission" date="2023-07" db="EMBL/GenBank/DDBJ databases">
        <title>Sorghum-associated microbial communities from plants grown in Nebraska, USA.</title>
        <authorList>
            <person name="Schachtman D."/>
        </authorList>
    </citation>
    <scope>NUCLEOTIDE SEQUENCE [LARGE SCALE GENOMIC DNA]</scope>
    <source>
        <strain evidence="3 4">DS1307</strain>
    </source>
</reference>
<sequence length="379" mass="43296">MTENAEVEILPAEPIDPEASIEQQEEAEREVDDSNESPPSDIVAYNELRSGADLLRMYQEGDLIIQPDFQRDVVWKSTDQTRFIDSLIKQLPIPSMCFAYDAKKNEWLVIDGLQRISTIVRFLNGEDWRLSNLPDIDDVLRNKSPATFKTAKPGTDLRKVFSKVQNQTIPINVLRCDFSKRSHNEYLFTIFHRLNSGGLKLNNQEIRNCIYSGTFNQALKTWDNDPNWRAVNNMQPGEKYRFAKQEAILRFFAFLRNRENYKGSVAKFLNDYMSSNRHADDTVIKEHGDLFTRVVKVLAEKFITQRPPSRMPGTVLEAIMVGIAENLIHLEGATVAHCQQLLVKFRAHNSISDSELAEGLSKKDKVDARLNAATAIFAE</sequence>
<evidence type="ECO:0000259" key="2">
    <source>
        <dbReference type="Pfam" id="PF03235"/>
    </source>
</evidence>
<feature type="compositionally biased region" description="Acidic residues" evidence="1">
    <location>
        <begin position="23"/>
        <end position="35"/>
    </location>
</feature>
<feature type="domain" description="GmrSD restriction endonucleases N-terminal" evidence="2">
    <location>
        <begin position="53"/>
        <end position="211"/>
    </location>
</feature>
<protein>
    <recommendedName>
        <fullName evidence="2">GmrSD restriction endonucleases N-terminal domain-containing protein</fullName>
    </recommendedName>
</protein>
<dbReference type="EMBL" id="JAUSRF010000007">
    <property type="protein sequence ID" value="MDP9837712.1"/>
    <property type="molecule type" value="Genomic_DNA"/>
</dbReference>
<dbReference type="RefSeq" id="WP_306834709.1">
    <property type="nucleotide sequence ID" value="NZ_JAUSRF010000007.1"/>
</dbReference>
<keyword evidence="4" id="KW-1185">Reference proteome</keyword>
<gene>
    <name evidence="3" type="ORF">J2T09_002469</name>
</gene>
<evidence type="ECO:0000256" key="1">
    <source>
        <dbReference type="SAM" id="MobiDB-lite"/>
    </source>
</evidence>
<dbReference type="Proteomes" id="UP001241472">
    <property type="component" value="Unassembled WGS sequence"/>
</dbReference>
<dbReference type="PANTHER" id="PTHR39639">
    <property type="entry name" value="CHROMOSOME 16, WHOLE GENOME SHOTGUN SEQUENCE"/>
    <property type="match status" value="1"/>
</dbReference>
<dbReference type="InterPro" id="IPR004919">
    <property type="entry name" value="GmrSD_N"/>
</dbReference>
<proteinExistence type="predicted"/>
<evidence type="ECO:0000313" key="3">
    <source>
        <dbReference type="EMBL" id="MDP9837712.1"/>
    </source>
</evidence>
<evidence type="ECO:0000313" key="4">
    <source>
        <dbReference type="Proteomes" id="UP001241472"/>
    </source>
</evidence>
<organism evidence="3 4">
    <name type="scientific">Neorhizobium huautlense</name>
    <dbReference type="NCBI Taxonomy" id="67774"/>
    <lineage>
        <taxon>Bacteria</taxon>
        <taxon>Pseudomonadati</taxon>
        <taxon>Pseudomonadota</taxon>
        <taxon>Alphaproteobacteria</taxon>
        <taxon>Hyphomicrobiales</taxon>
        <taxon>Rhizobiaceae</taxon>
        <taxon>Rhizobium/Agrobacterium group</taxon>
        <taxon>Neorhizobium</taxon>
    </lineage>
</organism>
<dbReference type="Pfam" id="PF03235">
    <property type="entry name" value="GmrSD_N"/>
    <property type="match status" value="1"/>
</dbReference>
<accession>A0ABT9PTD7</accession>
<comment type="caution">
    <text evidence="3">The sequence shown here is derived from an EMBL/GenBank/DDBJ whole genome shotgun (WGS) entry which is preliminary data.</text>
</comment>
<name>A0ABT9PTD7_9HYPH</name>
<feature type="region of interest" description="Disordered" evidence="1">
    <location>
        <begin position="1"/>
        <end position="41"/>
    </location>
</feature>
<dbReference type="PANTHER" id="PTHR39639:SF1">
    <property type="entry name" value="DUF262 DOMAIN-CONTAINING PROTEIN"/>
    <property type="match status" value="1"/>
</dbReference>